<evidence type="ECO:0000313" key="2">
    <source>
        <dbReference type="WBParaSite" id="nRc.2.0.1.t45145-RA"/>
    </source>
</evidence>
<dbReference type="AlphaFoldDB" id="A0A915L5T7"/>
<dbReference type="Proteomes" id="UP000887565">
    <property type="component" value="Unplaced"/>
</dbReference>
<name>A0A915L5T7_ROMCU</name>
<proteinExistence type="predicted"/>
<reference evidence="2" key="1">
    <citation type="submission" date="2022-11" db="UniProtKB">
        <authorList>
            <consortium name="WormBaseParasite"/>
        </authorList>
    </citation>
    <scope>IDENTIFICATION</scope>
</reference>
<protein>
    <submittedName>
        <fullName evidence="2">Uncharacterized protein</fullName>
    </submittedName>
</protein>
<accession>A0A915L5T7</accession>
<keyword evidence="1" id="KW-1185">Reference proteome</keyword>
<dbReference type="WBParaSite" id="nRc.2.0.1.t45145-RA">
    <property type="protein sequence ID" value="nRc.2.0.1.t45145-RA"/>
    <property type="gene ID" value="nRc.2.0.1.g45145"/>
</dbReference>
<sequence>MQSNVSNFICNKSTPGNFVYITSRFRQNRYLLNLTLKTDCRLAIEIRYERNDSLIIQQEFGPGLFMGANNTFFRQLNQPFEQAKFWIESVHLLESVMLNALQLDIIDENEFITSSSLGRPCHLCKDYVFPAKFSQKECHVSSITNVTENQSLPCKQTRYAEYHTK</sequence>
<organism evidence="1 2">
    <name type="scientific">Romanomermis culicivorax</name>
    <name type="common">Nematode worm</name>
    <dbReference type="NCBI Taxonomy" id="13658"/>
    <lineage>
        <taxon>Eukaryota</taxon>
        <taxon>Metazoa</taxon>
        <taxon>Ecdysozoa</taxon>
        <taxon>Nematoda</taxon>
        <taxon>Enoplea</taxon>
        <taxon>Dorylaimia</taxon>
        <taxon>Mermithida</taxon>
        <taxon>Mermithoidea</taxon>
        <taxon>Mermithidae</taxon>
        <taxon>Romanomermis</taxon>
    </lineage>
</organism>
<evidence type="ECO:0000313" key="1">
    <source>
        <dbReference type="Proteomes" id="UP000887565"/>
    </source>
</evidence>